<proteinExistence type="predicted"/>
<dbReference type="AlphaFoldDB" id="A0A8S9ZIE4"/>
<name>A0A8S9ZIE4_9BILA</name>
<feature type="non-terminal residue" evidence="2">
    <location>
        <position position="1"/>
    </location>
</feature>
<feature type="compositionally biased region" description="Acidic residues" evidence="1">
    <location>
        <begin position="17"/>
        <end position="27"/>
    </location>
</feature>
<reference evidence="2" key="1">
    <citation type="journal article" date="2020" name="Ecol. Evol.">
        <title>Genome structure and content of the rice root-knot nematode (Meloidogyne graminicola).</title>
        <authorList>
            <person name="Phan N.T."/>
            <person name="Danchin E.G.J."/>
            <person name="Klopp C."/>
            <person name="Perfus-Barbeoch L."/>
            <person name="Kozlowski D.K."/>
            <person name="Koutsovoulos G.D."/>
            <person name="Lopez-Roques C."/>
            <person name="Bouchez O."/>
            <person name="Zahm M."/>
            <person name="Besnard G."/>
            <person name="Bellafiore S."/>
        </authorList>
    </citation>
    <scope>NUCLEOTIDE SEQUENCE</scope>
    <source>
        <strain evidence="2">VN-18</strain>
    </source>
</reference>
<dbReference type="Proteomes" id="UP000605970">
    <property type="component" value="Unassembled WGS sequence"/>
</dbReference>
<gene>
    <name evidence="2" type="ORF">Mgra_00007536</name>
</gene>
<keyword evidence="3" id="KW-1185">Reference proteome</keyword>
<feature type="region of interest" description="Disordered" evidence="1">
    <location>
        <begin position="12"/>
        <end position="32"/>
    </location>
</feature>
<evidence type="ECO:0000313" key="3">
    <source>
        <dbReference type="Proteomes" id="UP000605970"/>
    </source>
</evidence>
<organism evidence="2 3">
    <name type="scientific">Meloidogyne graminicola</name>
    <dbReference type="NCBI Taxonomy" id="189291"/>
    <lineage>
        <taxon>Eukaryota</taxon>
        <taxon>Metazoa</taxon>
        <taxon>Ecdysozoa</taxon>
        <taxon>Nematoda</taxon>
        <taxon>Chromadorea</taxon>
        <taxon>Rhabditida</taxon>
        <taxon>Tylenchina</taxon>
        <taxon>Tylenchomorpha</taxon>
        <taxon>Tylenchoidea</taxon>
        <taxon>Meloidogynidae</taxon>
        <taxon>Meloidogyninae</taxon>
        <taxon>Meloidogyne</taxon>
    </lineage>
</organism>
<evidence type="ECO:0000313" key="2">
    <source>
        <dbReference type="EMBL" id="KAF7633040.1"/>
    </source>
</evidence>
<sequence>ESILNYYQEHGKLPDEVSPDSENETDEQINTGHNKREAKFSILSNKEEIISSNYNIQKNKYNCKICDIEIKVKSNISFLILHLISKNHITNAKMVERSNDYIKFCNKLLDEVNENIKKYIINHGENRCYCKACNHYLSVDDKKDLIRNARQHVTSDKHLKNVTKWEAINKKIVDCQEGRAVYDDQTRKQVHEHLFDVSPDSNNNEENEAEEQPDDYVGNLHPSYIENAYPDYYGSAYPDYGHINQYPYPAPQYGYRNLFFYLKILKIIF</sequence>
<evidence type="ECO:0000256" key="1">
    <source>
        <dbReference type="SAM" id="MobiDB-lite"/>
    </source>
</evidence>
<dbReference type="EMBL" id="JABEBT010000086">
    <property type="protein sequence ID" value="KAF7633040.1"/>
    <property type="molecule type" value="Genomic_DNA"/>
</dbReference>
<comment type="caution">
    <text evidence="2">The sequence shown here is derived from an EMBL/GenBank/DDBJ whole genome shotgun (WGS) entry which is preliminary data.</text>
</comment>
<accession>A0A8S9ZIE4</accession>
<feature type="region of interest" description="Disordered" evidence="1">
    <location>
        <begin position="196"/>
        <end position="217"/>
    </location>
</feature>
<protein>
    <submittedName>
        <fullName evidence="2">Uncharacterized protein</fullName>
    </submittedName>
</protein>
<feature type="compositionally biased region" description="Acidic residues" evidence="1">
    <location>
        <begin position="203"/>
        <end position="214"/>
    </location>
</feature>